<dbReference type="SUPFAM" id="SSF48371">
    <property type="entry name" value="ARM repeat"/>
    <property type="match status" value="1"/>
</dbReference>
<dbReference type="PROSITE" id="PS50290">
    <property type="entry name" value="PI3_4_KINASE_3"/>
    <property type="match status" value="1"/>
</dbReference>
<evidence type="ECO:0000256" key="2">
    <source>
        <dbReference type="ARBA" id="ARBA00012513"/>
    </source>
</evidence>
<dbReference type="InterPro" id="IPR016024">
    <property type="entry name" value="ARM-type_fold"/>
</dbReference>
<name>A0ABQ8S0I0_PERAM</name>
<dbReference type="Proteomes" id="UP001148838">
    <property type="component" value="Unassembled WGS sequence"/>
</dbReference>
<feature type="region of interest" description="Disordered" evidence="10">
    <location>
        <begin position="1196"/>
        <end position="1224"/>
    </location>
</feature>
<dbReference type="PROSITE" id="PS00916">
    <property type="entry name" value="PI3_4_KINASE_2"/>
    <property type="match status" value="1"/>
</dbReference>
<feature type="domain" description="PI3K/PI4K catalytic" evidence="11">
    <location>
        <begin position="2113"/>
        <end position="2419"/>
    </location>
</feature>
<evidence type="ECO:0000256" key="9">
    <source>
        <dbReference type="ARBA" id="ARBA00048679"/>
    </source>
</evidence>
<keyword evidence="5" id="KW-0547">Nucleotide-binding</keyword>
<feature type="compositionally biased region" description="Polar residues" evidence="10">
    <location>
        <begin position="45"/>
        <end position="54"/>
    </location>
</feature>
<dbReference type="InterPro" id="IPR011009">
    <property type="entry name" value="Kinase-like_dom_sf"/>
</dbReference>
<feature type="compositionally biased region" description="Acidic residues" evidence="10">
    <location>
        <begin position="1940"/>
        <end position="1968"/>
    </location>
</feature>
<protein>
    <recommendedName>
        <fullName evidence="2">non-specific serine/threonine protein kinase</fullName>
        <ecNumber evidence="2">2.7.11.1</ecNumber>
    </recommendedName>
</protein>
<keyword evidence="6" id="KW-0418">Kinase</keyword>
<feature type="compositionally biased region" description="Basic and acidic residues" evidence="10">
    <location>
        <begin position="15"/>
        <end position="44"/>
    </location>
</feature>
<feature type="region of interest" description="Disordered" evidence="10">
    <location>
        <begin position="1"/>
        <end position="130"/>
    </location>
</feature>
<accession>A0ABQ8S0I0</accession>
<comment type="catalytic activity">
    <reaction evidence="9">
        <text>L-seryl-[protein] + ATP = O-phospho-L-seryl-[protein] + ADP + H(+)</text>
        <dbReference type="Rhea" id="RHEA:17989"/>
        <dbReference type="Rhea" id="RHEA-COMP:9863"/>
        <dbReference type="Rhea" id="RHEA-COMP:11604"/>
        <dbReference type="ChEBI" id="CHEBI:15378"/>
        <dbReference type="ChEBI" id="CHEBI:29999"/>
        <dbReference type="ChEBI" id="CHEBI:30616"/>
        <dbReference type="ChEBI" id="CHEBI:83421"/>
        <dbReference type="ChEBI" id="CHEBI:456216"/>
        <dbReference type="EC" id="2.7.11.1"/>
    </reaction>
</comment>
<evidence type="ECO:0000259" key="11">
    <source>
        <dbReference type="PROSITE" id="PS50290"/>
    </source>
</evidence>
<evidence type="ECO:0000256" key="5">
    <source>
        <dbReference type="ARBA" id="ARBA00022741"/>
    </source>
</evidence>
<comment type="catalytic activity">
    <reaction evidence="8">
        <text>L-threonyl-[protein] + ATP = O-phospho-L-threonyl-[protein] + ADP + H(+)</text>
        <dbReference type="Rhea" id="RHEA:46608"/>
        <dbReference type="Rhea" id="RHEA-COMP:11060"/>
        <dbReference type="Rhea" id="RHEA-COMP:11605"/>
        <dbReference type="ChEBI" id="CHEBI:15378"/>
        <dbReference type="ChEBI" id="CHEBI:30013"/>
        <dbReference type="ChEBI" id="CHEBI:30616"/>
        <dbReference type="ChEBI" id="CHEBI:61977"/>
        <dbReference type="ChEBI" id="CHEBI:456216"/>
        <dbReference type="EC" id="2.7.11.1"/>
    </reaction>
</comment>
<keyword evidence="4" id="KW-0808">Transferase</keyword>
<evidence type="ECO:0000256" key="7">
    <source>
        <dbReference type="ARBA" id="ARBA00022840"/>
    </source>
</evidence>
<evidence type="ECO:0000259" key="12">
    <source>
        <dbReference type="PROSITE" id="PS51189"/>
    </source>
</evidence>
<dbReference type="Gene3D" id="3.30.1010.10">
    <property type="entry name" value="Phosphatidylinositol 3-kinase Catalytic Subunit, Chain A, domain 4"/>
    <property type="match status" value="1"/>
</dbReference>
<comment type="similarity">
    <text evidence="1">Belongs to the PI3/PI4-kinase family.</text>
</comment>
<dbReference type="SMART" id="SM01345">
    <property type="entry name" value="Rapamycin_bind"/>
    <property type="match status" value="1"/>
</dbReference>
<dbReference type="InterPro" id="IPR018936">
    <property type="entry name" value="PI3/4_kinase_CS"/>
</dbReference>
<feature type="compositionally biased region" description="Polar residues" evidence="10">
    <location>
        <begin position="1196"/>
        <end position="1212"/>
    </location>
</feature>
<feature type="domain" description="FAT" evidence="12">
    <location>
        <begin position="1518"/>
        <end position="1913"/>
    </location>
</feature>
<dbReference type="Pfam" id="PF00454">
    <property type="entry name" value="PI3_PI4_kinase"/>
    <property type="match status" value="1"/>
</dbReference>
<dbReference type="InterPro" id="IPR031559">
    <property type="entry name" value="SMG1"/>
</dbReference>
<dbReference type="EMBL" id="JAJSOF020000038">
    <property type="protein sequence ID" value="KAJ4427390.1"/>
    <property type="molecule type" value="Genomic_DNA"/>
</dbReference>
<dbReference type="EC" id="2.7.11.1" evidence="2"/>
<dbReference type="InterPro" id="IPR036940">
    <property type="entry name" value="PI3/4_kinase_cat_sf"/>
</dbReference>
<feature type="region of interest" description="Disordered" evidence="10">
    <location>
        <begin position="1938"/>
        <end position="1968"/>
    </location>
</feature>
<dbReference type="Pfam" id="PF15785">
    <property type="entry name" value="SMG1"/>
    <property type="match status" value="1"/>
</dbReference>
<dbReference type="InterPro" id="IPR050517">
    <property type="entry name" value="DDR_Repair_Kinase"/>
</dbReference>
<dbReference type="Gene3D" id="1.10.1070.11">
    <property type="entry name" value="Phosphatidylinositol 3-/4-kinase, catalytic domain"/>
    <property type="match status" value="1"/>
</dbReference>
<evidence type="ECO:0000256" key="4">
    <source>
        <dbReference type="ARBA" id="ARBA00022679"/>
    </source>
</evidence>
<evidence type="ECO:0000313" key="14">
    <source>
        <dbReference type="Proteomes" id="UP001148838"/>
    </source>
</evidence>
<dbReference type="InterPro" id="IPR039414">
    <property type="entry name" value="SMG1_PIKKc"/>
</dbReference>
<keyword evidence="14" id="KW-1185">Reference proteome</keyword>
<evidence type="ECO:0000256" key="10">
    <source>
        <dbReference type="SAM" id="MobiDB-lite"/>
    </source>
</evidence>
<dbReference type="SUPFAM" id="SSF56112">
    <property type="entry name" value="Protein kinase-like (PK-like)"/>
    <property type="match status" value="1"/>
</dbReference>
<evidence type="ECO:0000256" key="8">
    <source>
        <dbReference type="ARBA" id="ARBA00047899"/>
    </source>
</evidence>
<dbReference type="PROSITE" id="PS51189">
    <property type="entry name" value="FAT"/>
    <property type="match status" value="1"/>
</dbReference>
<dbReference type="SMART" id="SM00146">
    <property type="entry name" value="PI3Kc"/>
    <property type="match status" value="1"/>
</dbReference>
<organism evidence="13 14">
    <name type="scientific">Periplaneta americana</name>
    <name type="common">American cockroach</name>
    <name type="synonym">Blatta americana</name>
    <dbReference type="NCBI Taxonomy" id="6978"/>
    <lineage>
        <taxon>Eukaryota</taxon>
        <taxon>Metazoa</taxon>
        <taxon>Ecdysozoa</taxon>
        <taxon>Arthropoda</taxon>
        <taxon>Hexapoda</taxon>
        <taxon>Insecta</taxon>
        <taxon>Pterygota</taxon>
        <taxon>Neoptera</taxon>
        <taxon>Polyneoptera</taxon>
        <taxon>Dictyoptera</taxon>
        <taxon>Blattodea</taxon>
        <taxon>Blattoidea</taxon>
        <taxon>Blattidae</taxon>
        <taxon>Blattinae</taxon>
        <taxon>Periplaneta</taxon>
    </lineage>
</organism>
<evidence type="ECO:0000256" key="6">
    <source>
        <dbReference type="ARBA" id="ARBA00022777"/>
    </source>
</evidence>
<comment type="caution">
    <text evidence="13">The sequence shown here is derived from an EMBL/GenBank/DDBJ whole genome shotgun (WGS) entry which is preliminary data.</text>
</comment>
<dbReference type="CDD" id="cd05170">
    <property type="entry name" value="PIKKc_SMG1"/>
    <property type="match status" value="1"/>
</dbReference>
<keyword evidence="7" id="KW-0067">ATP-binding</keyword>
<dbReference type="PANTHER" id="PTHR11139:SF119">
    <property type="entry name" value="SERINE_THREONINE-PROTEIN KINASE SMG1"/>
    <property type="match status" value="1"/>
</dbReference>
<gene>
    <name evidence="13" type="ORF">ANN_25011</name>
</gene>
<dbReference type="PANTHER" id="PTHR11139">
    <property type="entry name" value="ATAXIA TELANGIECTASIA MUTATED ATM -RELATED"/>
    <property type="match status" value="1"/>
</dbReference>
<evidence type="ECO:0000313" key="13">
    <source>
        <dbReference type="EMBL" id="KAJ4427390.1"/>
    </source>
</evidence>
<reference evidence="13 14" key="1">
    <citation type="journal article" date="2022" name="Allergy">
        <title>Genome assembly and annotation of Periplaneta americana reveal a comprehensive cockroach allergen profile.</title>
        <authorList>
            <person name="Wang L."/>
            <person name="Xiong Q."/>
            <person name="Saelim N."/>
            <person name="Wang L."/>
            <person name="Nong W."/>
            <person name="Wan A.T."/>
            <person name="Shi M."/>
            <person name="Liu X."/>
            <person name="Cao Q."/>
            <person name="Hui J.H.L."/>
            <person name="Sookrung N."/>
            <person name="Leung T.F."/>
            <person name="Tungtrongchitr A."/>
            <person name="Tsui S.K.W."/>
        </authorList>
    </citation>
    <scope>NUCLEOTIDE SEQUENCE [LARGE SCALE GENOMIC DNA]</scope>
    <source>
        <strain evidence="13">PWHHKU_190912</strain>
    </source>
</reference>
<sequence length="2419" mass="271009">MITNSSANKLKASKSSRDLEDIREGEGDTKSNLSDKCEGEKDKVSNISGDSASIRNPLPTIVICQRERPDNRLKSRPRVRDEFRMARGGPMDRRGTSVRSRGGVSRKVEREGDSGLLPRGKFQESLNKGNSDSAIASSKYYSDTERNKSRLEFGYMVPEDSRISKLLRRLCREDDAEKFLVLCKQLQESLMVPENGRYIRRSLDLIAESLLDTLHSGPGSDAKCQAAKCLGRVGYVLEQDFKRYMDWIFSKYACERNDEVRLLLMKAMAETLRLETEMPKLKDFSVVLMAQLQTALENTDLPELLMGTVDVIILLTEIYPSTFTKHFRDTVDILVGWHIDGSQAITVTQYASNSLQKLTRYWVADLQFSLTLLGQFLEDMEAYGEDLVLPTSGRSSPAEDPPPTPEDCILRITSLIRVFNTVTKSLGQHLNPTVSPTVAWSFITDCFSKMLRTVTKALDICMDEDLIVTANECTCLLLTHLQSKTSSANEMLYGLINTQLSLVPQLADFTIISTLKMIAKTVREVSANLPLELVQKLLGSDSPIRDLRFSPSLNIQAEVLAVYHSLLNLKNIPLLQEAYRYVLGDLEIAYKMYVPSIGELCQQNPHTDIVYSVNNVETVIIFHLRALADLANASNSIIGMWALKPSILELLAVKLLPYDSGLAQHSPALQYAVLYLLYSHCSRYNHFVSSSGLVSSVHGRSNVHDILGLPATLGPEVPTTSPTSGHLSIILGLLSNMLLQETSRETRLLVLLWTRELLLQAQPYLTVLHHTAEFEKILFAIVDAGFHHSSAIVLGVAGNVEQLLMAKEVPWKDKLLFEILELCVLHLNSTNNRVRAKFSYLLSLMPWYVTVSRLTKASHAMELKDKSLHELSGFTLNVLHAAQRHHLSRGTCGDIQPQHFRKFMGYLLQGIQHSDNDWLQDMFCSCWPLQPSPRSPDEDKAIFLFGNLALASHLVLLLWAAWEAAQFCVMYKLRTPLGKPQDTFTNIEGAIKNLAREINQHQGYEDTCSLPKFKETSTTNASDKQSTALCTWEQRRVRLLLEFLEHLEKAMHNAAEGCATAMLPPPKPVRTFFHTNKSTCGEWLTRIRSAVIVVAIHAGQATTAVRHGYCMLQDMADASNTQGPEFERAVMYVCWALCKLREPEAIQGLYSWCKEITGRKFSWLKAASEQAHGRFEAAAEDYRKILNQECVGTTPQNSPTHLVTDENATSSPVKHPGRTETGKTETEQHILGFIADQLTECYKAASNWTDLLKWKEKEFELWKNQNGGTPQKYLMSSISSVTHAKALAKFEEGELTAVSELMKWNIQGTSPTEQAWDIGKNSRKCWSSYKLMGKAYTMLTSIALTVISDGGNNDTETENIVWGEKIQNCSHIAQCHLQEGLRNTPSEFLHEAAVLQYAASGLQSMLGGKFDCNVFNTIDGLVDIGMMSSSLLTQVLWWGKYFNQASGNILGDDMHMHSSWVNQLMLEVSRVARKEGNLALAQKLLIEYLKSEDGLLCVNNGHGSKNKLLLEDVAQSLVDTAVKGKEPVLPISMVWSVQNARALTEVAKVLYSMEKHDSGVQVCAVAALNLAQQMNDRDQKLHERGSRLLLTLAKWLQQENHLVSEEGEDERSALERLLAWEKARNIADDPTIYGIDIQSCNATTHNGIRVIPATDAVIGRLLQLGVSRCPTLAKAWSQFASWCYRWGRRVVDAACEAGGQLSEVDRAAVQQLMPPGMTADDLDKVYFVLSQTRLLLMKRTSKQAVHAVSEVQSMCVAEDINTSEMIENQLQNIHALNGASSEQLSRLVEIWRNAQKRIYSYYELSAVAYFKYLELCGDKESVSGGVENSCTTITATLRVLRLIVKHALELQSVLESGLTATPTRPWKGIIPQLFSRLSHPEPYVRRCVSELLCRVAEDAPHLITFPAVVGAAAGGARLRDMTMGTSTSRLFSTCLSQPSAEEDMVDGDDEEEEDEEEDEEECASEEENQVSVLKNCFLAMVDTLSKQAPEAISQVQLLVQELRRITLLWDELWLGTLVQHHAEISRRMQQLELEVLRVEDNTSLTSTEKDKLIAEKHRIILKPLVFILEQLHAITSVTPETPHEKWFKKSLNSLIAMPGVASSSGTIITVSAVDNNIAILPTKTKPKKLVFHGSDGQLYTYLFKGLEDLHLDERIMQFLSIANTMMRRSSLASDSVYRARHYSVIPLGPRSGLISWVDGVTPLFGLYKRWQQRETATVSLRGGQSSTSLQSGNGPGQVMRPSELFYSKLTPLLKERGVTNLDNRKEWPLPILRQVLTELMEETPKDLLAKELWCHSVNAGSWWQTTRTYSYSIAVMSIIGYIIGLGDRHLDNVLVDLSTGEVVHIDYNVCFEKGKTLRVPEKVPFRMTPNIRTALGVTGVEVSYYFRCCVICFLFITQFLPVFKSNVNNVIQLLLESNS</sequence>
<feature type="compositionally biased region" description="Low complexity" evidence="10">
    <location>
        <begin position="1"/>
        <end position="10"/>
    </location>
</feature>
<proteinExistence type="inferred from homology"/>
<keyword evidence="3" id="KW-0723">Serine/threonine-protein kinase</keyword>
<feature type="compositionally biased region" description="Basic and acidic residues" evidence="10">
    <location>
        <begin position="65"/>
        <end position="95"/>
    </location>
</feature>
<dbReference type="InterPro" id="IPR000403">
    <property type="entry name" value="PI3/4_kinase_cat_dom"/>
</dbReference>
<evidence type="ECO:0000256" key="1">
    <source>
        <dbReference type="ARBA" id="ARBA00011031"/>
    </source>
</evidence>
<evidence type="ECO:0000256" key="3">
    <source>
        <dbReference type="ARBA" id="ARBA00022527"/>
    </source>
</evidence>
<dbReference type="InterPro" id="IPR014009">
    <property type="entry name" value="PIK_FAT"/>
</dbReference>